<dbReference type="Proteomes" id="UP000265520">
    <property type="component" value="Unassembled WGS sequence"/>
</dbReference>
<keyword evidence="2" id="KW-1185">Reference proteome</keyword>
<reference evidence="1 2" key="1">
    <citation type="journal article" date="2018" name="Front. Plant Sci.">
        <title>Red Clover (Trifolium pratense) and Zigzag Clover (T. medium) - A Picture of Genomic Similarities and Differences.</title>
        <authorList>
            <person name="Dluhosova J."/>
            <person name="Istvanek J."/>
            <person name="Nedelnik J."/>
            <person name="Repkova J."/>
        </authorList>
    </citation>
    <scope>NUCLEOTIDE SEQUENCE [LARGE SCALE GENOMIC DNA]</scope>
    <source>
        <strain evidence="2">cv. 10/8</strain>
        <tissue evidence="1">Leaf</tissue>
    </source>
</reference>
<name>A0A392PUG2_9FABA</name>
<sequence>MAASGTETDTEGDDGGEQRWDWWRGVTTAMVEEEREWSRLAEEEDKSRLALVLQEVKMTDNKLFELLDTINSLSGVKDCNSDSLHLFIDGREICAKDCHYFIGGANHVLLCDLRVLFSDEEWK</sequence>
<proteinExistence type="predicted"/>
<accession>A0A392PUG2</accession>
<dbReference type="EMBL" id="LXQA010094986">
    <property type="protein sequence ID" value="MCI15090.1"/>
    <property type="molecule type" value="Genomic_DNA"/>
</dbReference>
<organism evidence="1 2">
    <name type="scientific">Trifolium medium</name>
    <dbReference type="NCBI Taxonomy" id="97028"/>
    <lineage>
        <taxon>Eukaryota</taxon>
        <taxon>Viridiplantae</taxon>
        <taxon>Streptophyta</taxon>
        <taxon>Embryophyta</taxon>
        <taxon>Tracheophyta</taxon>
        <taxon>Spermatophyta</taxon>
        <taxon>Magnoliopsida</taxon>
        <taxon>eudicotyledons</taxon>
        <taxon>Gunneridae</taxon>
        <taxon>Pentapetalae</taxon>
        <taxon>rosids</taxon>
        <taxon>fabids</taxon>
        <taxon>Fabales</taxon>
        <taxon>Fabaceae</taxon>
        <taxon>Papilionoideae</taxon>
        <taxon>50 kb inversion clade</taxon>
        <taxon>NPAAA clade</taxon>
        <taxon>Hologalegina</taxon>
        <taxon>IRL clade</taxon>
        <taxon>Trifolieae</taxon>
        <taxon>Trifolium</taxon>
    </lineage>
</organism>
<evidence type="ECO:0000313" key="1">
    <source>
        <dbReference type="EMBL" id="MCI15090.1"/>
    </source>
</evidence>
<evidence type="ECO:0000313" key="2">
    <source>
        <dbReference type="Proteomes" id="UP000265520"/>
    </source>
</evidence>
<protein>
    <submittedName>
        <fullName evidence="1">TMV resistance protein N-like</fullName>
    </submittedName>
</protein>
<comment type="caution">
    <text evidence="1">The sequence shown here is derived from an EMBL/GenBank/DDBJ whole genome shotgun (WGS) entry which is preliminary data.</text>
</comment>
<dbReference type="AlphaFoldDB" id="A0A392PUG2"/>
<feature type="non-terminal residue" evidence="1">
    <location>
        <position position="123"/>
    </location>
</feature>